<dbReference type="CDD" id="cd03801">
    <property type="entry name" value="GT4_PimA-like"/>
    <property type="match status" value="1"/>
</dbReference>
<evidence type="ECO:0000259" key="1">
    <source>
        <dbReference type="Pfam" id="PF00534"/>
    </source>
</evidence>
<name>A0A0G0VDC9_9BACT</name>
<dbReference type="Pfam" id="PF00534">
    <property type="entry name" value="Glycos_transf_1"/>
    <property type="match status" value="1"/>
</dbReference>
<sequence>MCYNTGLKFELDLAQMATKNMKIAMIGQKGLPAVWGGVERHVEELATRLVKNGHQVTVYSRSWYSQKRSKYQGVILCFVPSIHTKNLDAITHTLFSTIDALRHDFDIIHYHGVGPALLSFIPRLLKPHAKVIATFHCQDRLHGKWSFFAKIMLKLGEFVACKFPHETIVVSQTLQKYVKEKYNCEAVYLPNGITAADQSNELTLEKFGLKKDQYILAVSRLVSHKAIHYLIEAFRQLKKKQPTLAENLKLVIVGDGSFTDHYVEYLRAMTRDLPDIVFTGWQKGAELSDLFSGSLFFVHPSQSEGLPLVVLEAMSYEKAVIVSDIPEHQEIIIDKRFLFEHNSAADLT</sequence>
<dbReference type="PANTHER" id="PTHR45947:SF3">
    <property type="entry name" value="SULFOQUINOVOSYL TRANSFERASE SQD2"/>
    <property type="match status" value="1"/>
</dbReference>
<protein>
    <submittedName>
        <fullName evidence="3">Glycosyl transferase, group 1</fullName>
    </submittedName>
</protein>
<proteinExistence type="predicted"/>
<dbReference type="Pfam" id="PF13439">
    <property type="entry name" value="Glyco_transf_4"/>
    <property type="match status" value="1"/>
</dbReference>
<dbReference type="AlphaFoldDB" id="A0A0G0VDC9"/>
<dbReference type="EMBL" id="LCAV01000026">
    <property type="protein sequence ID" value="KKR97646.1"/>
    <property type="molecule type" value="Genomic_DNA"/>
</dbReference>
<dbReference type="InterPro" id="IPR001296">
    <property type="entry name" value="Glyco_trans_1"/>
</dbReference>
<gene>
    <name evidence="3" type="ORF">UU49_C0026G0001</name>
</gene>
<dbReference type="PANTHER" id="PTHR45947">
    <property type="entry name" value="SULFOQUINOVOSYL TRANSFERASE SQD2"/>
    <property type="match status" value="1"/>
</dbReference>
<dbReference type="InterPro" id="IPR050194">
    <property type="entry name" value="Glycosyltransferase_grp1"/>
</dbReference>
<accession>A0A0G0VDC9</accession>
<dbReference type="InterPro" id="IPR028098">
    <property type="entry name" value="Glyco_trans_4-like_N"/>
</dbReference>
<evidence type="ECO:0000259" key="2">
    <source>
        <dbReference type="Pfam" id="PF13439"/>
    </source>
</evidence>
<dbReference type="Gene3D" id="3.40.50.2000">
    <property type="entry name" value="Glycogen Phosphorylase B"/>
    <property type="match status" value="2"/>
</dbReference>
<dbReference type="STRING" id="1619048.UU49_C0026G0001"/>
<dbReference type="GO" id="GO:0016757">
    <property type="term" value="F:glycosyltransferase activity"/>
    <property type="evidence" value="ECO:0007669"/>
    <property type="project" value="InterPro"/>
</dbReference>
<comment type="caution">
    <text evidence="3">The sequence shown here is derived from an EMBL/GenBank/DDBJ whole genome shotgun (WGS) entry which is preliminary data.</text>
</comment>
<keyword evidence="3" id="KW-0808">Transferase</keyword>
<dbReference type="Proteomes" id="UP000034108">
    <property type="component" value="Unassembled WGS sequence"/>
</dbReference>
<feature type="domain" description="Glycosyltransferase subfamily 4-like N-terminal" evidence="2">
    <location>
        <begin position="35"/>
        <end position="194"/>
    </location>
</feature>
<evidence type="ECO:0000313" key="4">
    <source>
        <dbReference type="Proteomes" id="UP000034108"/>
    </source>
</evidence>
<feature type="domain" description="Glycosyl transferase family 1" evidence="1">
    <location>
        <begin position="206"/>
        <end position="347"/>
    </location>
</feature>
<reference evidence="3 4" key="1">
    <citation type="journal article" date="2015" name="Nature">
        <title>rRNA introns, odd ribosomes, and small enigmatic genomes across a large radiation of phyla.</title>
        <authorList>
            <person name="Brown C.T."/>
            <person name="Hug L.A."/>
            <person name="Thomas B.C."/>
            <person name="Sharon I."/>
            <person name="Castelle C.J."/>
            <person name="Singh A."/>
            <person name="Wilkins M.J."/>
            <person name="Williams K.H."/>
            <person name="Banfield J.F."/>
        </authorList>
    </citation>
    <scope>NUCLEOTIDE SEQUENCE [LARGE SCALE GENOMIC DNA]</scope>
</reference>
<organism evidence="3 4">
    <name type="scientific">Candidatus Magasanikbacteria bacterium GW2011_GWC2_41_17</name>
    <dbReference type="NCBI Taxonomy" id="1619048"/>
    <lineage>
        <taxon>Bacteria</taxon>
        <taxon>Candidatus Magasanikiibacteriota</taxon>
    </lineage>
</organism>
<feature type="non-terminal residue" evidence="3">
    <location>
        <position position="348"/>
    </location>
</feature>
<evidence type="ECO:0000313" key="3">
    <source>
        <dbReference type="EMBL" id="KKR97646.1"/>
    </source>
</evidence>
<dbReference type="SUPFAM" id="SSF53756">
    <property type="entry name" value="UDP-Glycosyltransferase/glycogen phosphorylase"/>
    <property type="match status" value="1"/>
</dbReference>